<evidence type="ECO:0000259" key="14">
    <source>
        <dbReference type="PROSITE" id="PS50851"/>
    </source>
</evidence>
<keyword evidence="5 11" id="KW-0597">Phosphoprotein</keyword>
<evidence type="ECO:0000259" key="15">
    <source>
        <dbReference type="PROSITE" id="PS50894"/>
    </source>
</evidence>
<dbReference type="Pfam" id="PF01584">
    <property type="entry name" value="CheW"/>
    <property type="match status" value="1"/>
</dbReference>
<evidence type="ECO:0000313" key="17">
    <source>
        <dbReference type="Proteomes" id="UP000006443"/>
    </source>
</evidence>
<dbReference type="Pfam" id="PF01627">
    <property type="entry name" value="Hpt"/>
    <property type="match status" value="1"/>
</dbReference>
<organism evidence="16 17">
    <name type="scientific">Dethiobacter alkaliphilus AHT 1</name>
    <dbReference type="NCBI Taxonomy" id="555088"/>
    <lineage>
        <taxon>Bacteria</taxon>
        <taxon>Bacillati</taxon>
        <taxon>Bacillota</taxon>
        <taxon>Dethiobacteria</taxon>
        <taxon>Dethiobacterales</taxon>
        <taxon>Dethiobacteraceae</taxon>
        <taxon>Dethiobacter</taxon>
    </lineage>
</organism>
<dbReference type="Pfam" id="PF07194">
    <property type="entry name" value="P2"/>
    <property type="match status" value="1"/>
</dbReference>
<dbReference type="SUPFAM" id="SSF47384">
    <property type="entry name" value="Homodimeric domain of signal transducing histidine kinase"/>
    <property type="match status" value="1"/>
</dbReference>
<keyword evidence="6" id="KW-0808">Transferase</keyword>
<dbReference type="eggNOG" id="COG0643">
    <property type="taxonomic scope" value="Bacteria"/>
</dbReference>
<dbReference type="OrthoDB" id="9803176at2"/>
<dbReference type="InterPro" id="IPR008207">
    <property type="entry name" value="Sig_transdc_His_kin_Hpt_dom"/>
</dbReference>
<comment type="caution">
    <text evidence="16">The sequence shown here is derived from an EMBL/GenBank/DDBJ whole genome shotgun (WGS) entry which is preliminary data.</text>
</comment>
<dbReference type="PANTHER" id="PTHR43395:SF1">
    <property type="entry name" value="CHEMOTAXIS PROTEIN CHEA"/>
    <property type="match status" value="1"/>
</dbReference>
<gene>
    <name evidence="16" type="ORF">DealDRAFT_2606</name>
</gene>
<dbReference type="SUPFAM" id="SSF47226">
    <property type="entry name" value="Histidine-containing phosphotransfer domain, HPT domain"/>
    <property type="match status" value="1"/>
</dbReference>
<dbReference type="GO" id="GO:0006935">
    <property type="term" value="P:chemotaxis"/>
    <property type="evidence" value="ECO:0007669"/>
    <property type="project" value="UniProtKB-KW"/>
</dbReference>
<dbReference type="FunFam" id="2.30.30.40:FF:000048">
    <property type="entry name" value="Chemotaxis protein CheA, putative"/>
    <property type="match status" value="1"/>
</dbReference>
<evidence type="ECO:0000256" key="12">
    <source>
        <dbReference type="SAM" id="MobiDB-lite"/>
    </source>
</evidence>
<dbReference type="PROSITE" id="PS50109">
    <property type="entry name" value="HIS_KIN"/>
    <property type="match status" value="1"/>
</dbReference>
<dbReference type="SMART" id="SM01231">
    <property type="entry name" value="H-kinase_dim"/>
    <property type="match status" value="1"/>
</dbReference>
<dbReference type="EMBL" id="ACJM01000016">
    <property type="protein sequence ID" value="EEG76494.1"/>
    <property type="molecule type" value="Genomic_DNA"/>
</dbReference>
<dbReference type="Gene3D" id="1.20.120.160">
    <property type="entry name" value="HPT domain"/>
    <property type="match status" value="1"/>
</dbReference>
<dbReference type="InterPro" id="IPR005467">
    <property type="entry name" value="His_kinase_dom"/>
</dbReference>
<dbReference type="InterPro" id="IPR051315">
    <property type="entry name" value="Bact_Chemotaxis_CheA"/>
</dbReference>
<dbReference type="SMART" id="SM00260">
    <property type="entry name" value="CheW"/>
    <property type="match status" value="1"/>
</dbReference>
<feature type="region of interest" description="Disordered" evidence="12">
    <location>
        <begin position="248"/>
        <end position="277"/>
    </location>
</feature>
<dbReference type="GO" id="GO:0005524">
    <property type="term" value="F:ATP binding"/>
    <property type="evidence" value="ECO:0007669"/>
    <property type="project" value="UniProtKB-KW"/>
</dbReference>
<evidence type="ECO:0000256" key="11">
    <source>
        <dbReference type="PROSITE-ProRule" id="PRU00110"/>
    </source>
</evidence>
<dbReference type="InterPro" id="IPR004105">
    <property type="entry name" value="CheA-like_dim"/>
</dbReference>
<dbReference type="SUPFAM" id="SSF50341">
    <property type="entry name" value="CheW-like"/>
    <property type="match status" value="1"/>
</dbReference>
<dbReference type="Gene3D" id="3.30.565.10">
    <property type="entry name" value="Histidine kinase-like ATPase, C-terminal domain"/>
    <property type="match status" value="1"/>
</dbReference>
<evidence type="ECO:0000256" key="3">
    <source>
        <dbReference type="ARBA" id="ARBA00021495"/>
    </source>
</evidence>
<dbReference type="AlphaFoldDB" id="C0GJE7"/>
<dbReference type="PROSITE" id="PS50851">
    <property type="entry name" value="CHEW"/>
    <property type="match status" value="1"/>
</dbReference>
<comment type="catalytic activity">
    <reaction evidence="1">
        <text>ATP + protein L-histidine = ADP + protein N-phospho-L-histidine.</text>
        <dbReference type="EC" id="2.7.13.3"/>
    </reaction>
</comment>
<dbReference type="InterPro" id="IPR036097">
    <property type="entry name" value="HisK_dim/P_sf"/>
</dbReference>
<dbReference type="Gene3D" id="2.30.30.40">
    <property type="entry name" value="SH3 Domains"/>
    <property type="match status" value="1"/>
</dbReference>
<dbReference type="CDD" id="cd16916">
    <property type="entry name" value="HATPase_CheA-like"/>
    <property type="match status" value="1"/>
</dbReference>
<dbReference type="InterPro" id="IPR035891">
    <property type="entry name" value="CheY-binding_CheA"/>
</dbReference>
<accession>C0GJE7</accession>
<dbReference type="STRING" id="555088.DealDRAFT_2606"/>
<dbReference type="Gene3D" id="1.10.287.560">
    <property type="entry name" value="Histidine kinase CheA-like, homodimeric domain"/>
    <property type="match status" value="1"/>
</dbReference>
<evidence type="ECO:0000256" key="5">
    <source>
        <dbReference type="ARBA" id="ARBA00022553"/>
    </source>
</evidence>
<keyword evidence="9" id="KW-0067">ATP-binding</keyword>
<evidence type="ECO:0000256" key="1">
    <source>
        <dbReference type="ARBA" id="ARBA00000085"/>
    </source>
</evidence>
<dbReference type="InterPro" id="IPR037052">
    <property type="entry name" value="CheA-like_P2_sf"/>
</dbReference>
<feature type="domain" description="CheW-like" evidence="14">
    <location>
        <begin position="534"/>
        <end position="662"/>
    </location>
</feature>
<dbReference type="Pfam" id="PF02895">
    <property type="entry name" value="H-kinase_dim"/>
    <property type="match status" value="1"/>
</dbReference>
<keyword evidence="7" id="KW-0547">Nucleotide-binding</keyword>
<dbReference type="CDD" id="cd00088">
    <property type="entry name" value="HPT"/>
    <property type="match status" value="1"/>
</dbReference>
<evidence type="ECO:0000256" key="6">
    <source>
        <dbReference type="ARBA" id="ARBA00022679"/>
    </source>
</evidence>
<keyword evidence="17" id="KW-1185">Reference proteome</keyword>
<evidence type="ECO:0000256" key="2">
    <source>
        <dbReference type="ARBA" id="ARBA00012438"/>
    </source>
</evidence>
<protein>
    <recommendedName>
        <fullName evidence="3">Chemotaxis protein CheA</fullName>
        <ecNumber evidence="2">2.7.13.3</ecNumber>
    </recommendedName>
</protein>
<evidence type="ECO:0000256" key="4">
    <source>
        <dbReference type="ARBA" id="ARBA00022500"/>
    </source>
</evidence>
<dbReference type="InterPro" id="IPR036641">
    <property type="entry name" value="HPT_dom_sf"/>
</dbReference>
<reference evidence="16 17" key="1">
    <citation type="submission" date="2009-02" db="EMBL/GenBank/DDBJ databases">
        <title>Sequencing of the draft genome and assembly of Dethiobacter alkaliphilus AHT 1.</title>
        <authorList>
            <consortium name="US DOE Joint Genome Institute (JGI-PGF)"/>
            <person name="Lucas S."/>
            <person name="Copeland A."/>
            <person name="Lapidus A."/>
            <person name="Glavina del Rio T."/>
            <person name="Dalin E."/>
            <person name="Tice H."/>
            <person name="Bruce D."/>
            <person name="Goodwin L."/>
            <person name="Pitluck S."/>
            <person name="Larimer F."/>
            <person name="Land M.L."/>
            <person name="Hauser L."/>
            <person name="Muyzer G."/>
        </authorList>
    </citation>
    <scope>NUCLEOTIDE SEQUENCE [LARGE SCALE GENOMIC DNA]</scope>
    <source>
        <strain evidence="16 17">AHT 1</strain>
    </source>
</reference>
<dbReference type="InterPro" id="IPR036061">
    <property type="entry name" value="CheW-like_dom_sf"/>
</dbReference>
<dbReference type="Proteomes" id="UP000006443">
    <property type="component" value="Unassembled WGS sequence"/>
</dbReference>
<dbReference type="InterPro" id="IPR004358">
    <property type="entry name" value="Sig_transdc_His_kin-like_C"/>
</dbReference>
<sequence>MDTSEYRDIFLAEAQEYLQGLNTALLELEHNPDEEILQEMFRAAHSLKGMSATMGFQLLANLTHQMENVLDLLRQGLLQVDRNVANLLFESLDLLETLLDSLDDPEAGMGQVNALVAKLCSVCDAQPDEDAESGRSYASAEMDLDEFEKELIRSAENGECARHIQVALEATCLLKSVRAYMVFKALERLGHVVKSVPSAQELEEEQFDNSFDIVLLTKTDDETIREELSQIAEVERVTLREVSQESVSKTDEVAKRPEGQVKAEVAAGEEANGETKKVVRRSAEKTIRVETEKLDKLINLVGELVINRTRVVELSKSEAMTEMVSSVEQLDRITTDLQSAVMKLRMVPIKQVFDRFPRMVRDLSQEKGKKVNLQIQGEETELDRSIVNQIGDPLVHLLRNSVDHGIEPPGDRVASGKPEEGTVLLDARHEGSFVLISVSDDGKGINADVVREKAVQKGLISSAEAQRLSDEDAARLVFRNGFSTAEQVTDISGRGVGMDAVKTVIESMNGNVDIKTEPGSGTTFYVRLPLTLAIIKALLVELAGETYAIPIESIRENLYVTPADIKTIQGENVINLRDEVLPLIHLDEALGMQATHNHDELSVVVVEAGSRKAGLVVDVLLGQQEIVIKSLSKVVEGIPGVAGATVLGNGKVALILDVSNLI</sequence>
<dbReference type="Pfam" id="PF02518">
    <property type="entry name" value="HATPase_c"/>
    <property type="match status" value="1"/>
</dbReference>
<dbReference type="SUPFAM" id="SSF55874">
    <property type="entry name" value="ATPase domain of HSP90 chaperone/DNA topoisomerase II/histidine kinase"/>
    <property type="match status" value="1"/>
</dbReference>
<dbReference type="RefSeq" id="WP_008518179.1">
    <property type="nucleotide sequence ID" value="NZ_ACJM01000016.1"/>
</dbReference>
<evidence type="ECO:0000256" key="8">
    <source>
        <dbReference type="ARBA" id="ARBA00022777"/>
    </source>
</evidence>
<feature type="compositionally biased region" description="Basic and acidic residues" evidence="12">
    <location>
        <begin position="248"/>
        <end position="261"/>
    </location>
</feature>
<name>C0GJE7_DETAL</name>
<dbReference type="Gene3D" id="3.30.70.1110">
    <property type="entry name" value="Histidine kinase CheA-like, P2 response regulator-binding domain"/>
    <property type="match status" value="1"/>
</dbReference>
<dbReference type="EC" id="2.7.13.3" evidence="2"/>
<feature type="domain" description="HPt" evidence="15">
    <location>
        <begin position="1"/>
        <end position="102"/>
    </location>
</feature>
<evidence type="ECO:0000259" key="13">
    <source>
        <dbReference type="PROSITE" id="PS50109"/>
    </source>
</evidence>
<evidence type="ECO:0000256" key="7">
    <source>
        <dbReference type="ARBA" id="ARBA00022741"/>
    </source>
</evidence>
<proteinExistence type="predicted"/>
<dbReference type="GO" id="GO:0000155">
    <property type="term" value="F:phosphorelay sensor kinase activity"/>
    <property type="evidence" value="ECO:0007669"/>
    <property type="project" value="InterPro"/>
</dbReference>
<dbReference type="SMART" id="SM00387">
    <property type="entry name" value="HATPase_c"/>
    <property type="match status" value="1"/>
</dbReference>
<dbReference type="PRINTS" id="PR00344">
    <property type="entry name" value="BCTRLSENSOR"/>
</dbReference>
<evidence type="ECO:0000256" key="10">
    <source>
        <dbReference type="ARBA" id="ARBA00023012"/>
    </source>
</evidence>
<keyword evidence="4" id="KW-0145">Chemotaxis</keyword>
<dbReference type="GO" id="GO:0005737">
    <property type="term" value="C:cytoplasm"/>
    <property type="evidence" value="ECO:0007669"/>
    <property type="project" value="InterPro"/>
</dbReference>
<evidence type="ECO:0000256" key="9">
    <source>
        <dbReference type="ARBA" id="ARBA00022840"/>
    </source>
</evidence>
<dbReference type="PANTHER" id="PTHR43395">
    <property type="entry name" value="SENSOR HISTIDINE KINASE CHEA"/>
    <property type="match status" value="1"/>
</dbReference>
<dbReference type="SMART" id="SM00073">
    <property type="entry name" value="HPT"/>
    <property type="match status" value="1"/>
</dbReference>
<dbReference type="InterPro" id="IPR002545">
    <property type="entry name" value="CheW-lke_dom"/>
</dbReference>
<keyword evidence="8 16" id="KW-0418">Kinase</keyword>
<dbReference type="InterPro" id="IPR010808">
    <property type="entry name" value="CheA_P2-bd"/>
</dbReference>
<dbReference type="InterPro" id="IPR003594">
    <property type="entry name" value="HATPase_dom"/>
</dbReference>
<evidence type="ECO:0000313" key="16">
    <source>
        <dbReference type="EMBL" id="EEG76494.1"/>
    </source>
</evidence>
<keyword evidence="10" id="KW-0902">Two-component regulatory system</keyword>
<dbReference type="InterPro" id="IPR037006">
    <property type="entry name" value="CheA-like_homodim_sf"/>
</dbReference>
<dbReference type="FunFam" id="3.30.565.10:FF:000016">
    <property type="entry name" value="Chemotaxis protein CheA, putative"/>
    <property type="match status" value="1"/>
</dbReference>
<dbReference type="CDD" id="cd00731">
    <property type="entry name" value="CheA_reg"/>
    <property type="match status" value="1"/>
</dbReference>
<dbReference type="InterPro" id="IPR036890">
    <property type="entry name" value="HATPase_C_sf"/>
</dbReference>
<dbReference type="PROSITE" id="PS50894">
    <property type="entry name" value="HPT"/>
    <property type="match status" value="1"/>
</dbReference>
<feature type="modified residue" description="Phosphohistidine" evidence="11">
    <location>
        <position position="45"/>
    </location>
</feature>
<feature type="domain" description="Histidine kinase" evidence="13">
    <location>
        <begin position="315"/>
        <end position="532"/>
    </location>
</feature>
<dbReference type="SUPFAM" id="SSF55052">
    <property type="entry name" value="CheY-binding domain of CheA"/>
    <property type="match status" value="1"/>
</dbReference>